<organism evidence="1 2">
    <name type="scientific">Candidatus Wolfebacteria bacterium RIFOXYD1_FULL_48_65</name>
    <dbReference type="NCBI Taxonomy" id="1802561"/>
    <lineage>
        <taxon>Bacteria</taxon>
        <taxon>Candidatus Wolfeibacteriota</taxon>
    </lineage>
</organism>
<dbReference type="EMBL" id="MGIV01000021">
    <property type="protein sequence ID" value="OGM93769.1"/>
    <property type="molecule type" value="Genomic_DNA"/>
</dbReference>
<protein>
    <submittedName>
        <fullName evidence="1">Uncharacterized protein</fullName>
    </submittedName>
</protein>
<name>A0A1F8E085_9BACT</name>
<proteinExistence type="predicted"/>
<gene>
    <name evidence="1" type="ORF">A2610_01175</name>
</gene>
<evidence type="ECO:0000313" key="2">
    <source>
        <dbReference type="Proteomes" id="UP000179057"/>
    </source>
</evidence>
<sequence length="195" mass="22433">MTDDLGKFINGRVVSELEKRGVTEADINLVVEKGEVLAVDIFVDAFLKCLQRVKEAFRTMTGGTRTTDEVVAAGNYDWVNSMVNGDNFPMRPMPDGPREIVFLEFDHDTTSEEALAEAERQGLERPLYEDALFFGEQHPEEQRKDPIVFLHEPWQDPCGNLSVLVLDCGDRYRYLRLGYFGDSWDRRCRFAFVRK</sequence>
<accession>A0A1F8E085</accession>
<reference evidence="1 2" key="1">
    <citation type="journal article" date="2016" name="Nat. Commun.">
        <title>Thousands of microbial genomes shed light on interconnected biogeochemical processes in an aquifer system.</title>
        <authorList>
            <person name="Anantharaman K."/>
            <person name="Brown C.T."/>
            <person name="Hug L.A."/>
            <person name="Sharon I."/>
            <person name="Castelle C.J."/>
            <person name="Probst A.J."/>
            <person name="Thomas B.C."/>
            <person name="Singh A."/>
            <person name="Wilkins M.J."/>
            <person name="Karaoz U."/>
            <person name="Brodie E.L."/>
            <person name="Williams K.H."/>
            <person name="Hubbard S.S."/>
            <person name="Banfield J.F."/>
        </authorList>
    </citation>
    <scope>NUCLEOTIDE SEQUENCE [LARGE SCALE GENOMIC DNA]</scope>
</reference>
<evidence type="ECO:0000313" key="1">
    <source>
        <dbReference type="EMBL" id="OGM93769.1"/>
    </source>
</evidence>
<dbReference type="AlphaFoldDB" id="A0A1F8E085"/>
<comment type="caution">
    <text evidence="1">The sequence shown here is derived from an EMBL/GenBank/DDBJ whole genome shotgun (WGS) entry which is preliminary data.</text>
</comment>
<dbReference type="Proteomes" id="UP000179057">
    <property type="component" value="Unassembled WGS sequence"/>
</dbReference>